<dbReference type="PROSITE" id="PS51257">
    <property type="entry name" value="PROKAR_LIPOPROTEIN"/>
    <property type="match status" value="1"/>
</dbReference>
<dbReference type="EMBL" id="CP044427">
    <property type="protein sequence ID" value="QFG69558.1"/>
    <property type="molecule type" value="Genomic_DNA"/>
</dbReference>
<proteinExistence type="predicted"/>
<feature type="region of interest" description="Disordered" evidence="1">
    <location>
        <begin position="27"/>
        <end position="69"/>
    </location>
</feature>
<sequence length="232" mass="24603">MTGRLRTTPIAALAAALLVGCTGQEAAEVPADQTAPSGTQEPTPDRSPAETGEDTADETDPPGPDDAEADREWGAQIMSPGLEGYVSQNVGEWTGIYLDSQLVAAFVIEEMELLGDCPNDRAEPENGYFLALQIAAETGADMEEQGLAQFPLTAQDFQVRLRDGGLVEGLLGNAADCLPEDERLPEALGPGEEASGVVVLDVPLDFEAVVLEGRRYALSGAWEWPRSQTSTQ</sequence>
<evidence type="ECO:0000313" key="4">
    <source>
        <dbReference type="Proteomes" id="UP000326546"/>
    </source>
</evidence>
<keyword evidence="2" id="KW-0732">Signal</keyword>
<evidence type="ECO:0000256" key="1">
    <source>
        <dbReference type="SAM" id="MobiDB-lite"/>
    </source>
</evidence>
<keyword evidence="4" id="KW-1185">Reference proteome</keyword>
<feature type="chain" id="PRO_5023806769" description="DUF4352 domain-containing protein" evidence="2">
    <location>
        <begin position="27"/>
        <end position="232"/>
    </location>
</feature>
<feature type="signal peptide" evidence="2">
    <location>
        <begin position="1"/>
        <end position="26"/>
    </location>
</feature>
<organism evidence="3 4">
    <name type="scientific">Ornithinimicrobium pratense</name>
    <dbReference type="NCBI Taxonomy" id="2593973"/>
    <lineage>
        <taxon>Bacteria</taxon>
        <taxon>Bacillati</taxon>
        <taxon>Actinomycetota</taxon>
        <taxon>Actinomycetes</taxon>
        <taxon>Micrococcales</taxon>
        <taxon>Ornithinimicrobiaceae</taxon>
        <taxon>Ornithinimicrobium</taxon>
    </lineage>
</organism>
<evidence type="ECO:0008006" key="5">
    <source>
        <dbReference type="Google" id="ProtNLM"/>
    </source>
</evidence>
<gene>
    <name evidence="3" type="ORF">FY030_13355</name>
</gene>
<dbReference type="OrthoDB" id="4559282at2"/>
<dbReference type="KEGG" id="serw:FY030_13355"/>
<dbReference type="AlphaFoldDB" id="A0A5J6V6Y1"/>
<accession>A0A5J6V6Y1</accession>
<evidence type="ECO:0000256" key="2">
    <source>
        <dbReference type="SAM" id="SignalP"/>
    </source>
</evidence>
<feature type="compositionally biased region" description="Acidic residues" evidence="1">
    <location>
        <begin position="51"/>
        <end position="69"/>
    </location>
</feature>
<evidence type="ECO:0000313" key="3">
    <source>
        <dbReference type="EMBL" id="QFG69558.1"/>
    </source>
</evidence>
<protein>
    <recommendedName>
        <fullName evidence="5">DUF4352 domain-containing protein</fullName>
    </recommendedName>
</protein>
<dbReference type="Proteomes" id="UP000326546">
    <property type="component" value="Chromosome"/>
</dbReference>
<reference evidence="3 4" key="1">
    <citation type="submission" date="2019-09" db="EMBL/GenBank/DDBJ databases">
        <title>Serinicoccus pratensis sp. nov., isolated from meadow soil.</title>
        <authorList>
            <person name="Zhang W."/>
        </authorList>
    </citation>
    <scope>NUCLEOTIDE SEQUENCE [LARGE SCALE GENOMIC DNA]</scope>
    <source>
        <strain evidence="3 4">W204</strain>
    </source>
</reference>
<name>A0A5J6V6Y1_9MICO</name>
<dbReference type="RefSeq" id="WP_158061972.1">
    <property type="nucleotide sequence ID" value="NZ_CP044427.1"/>
</dbReference>